<dbReference type="AlphaFoldDB" id="X0SYI7"/>
<evidence type="ECO:0000313" key="2">
    <source>
        <dbReference type="EMBL" id="GAF68880.1"/>
    </source>
</evidence>
<evidence type="ECO:0000256" key="1">
    <source>
        <dbReference type="SAM" id="Phobius"/>
    </source>
</evidence>
<protein>
    <submittedName>
        <fullName evidence="2">Uncharacterized protein</fullName>
    </submittedName>
</protein>
<comment type="caution">
    <text evidence="2">The sequence shown here is derived from an EMBL/GenBank/DDBJ whole genome shotgun (WGS) entry which is preliminary data.</text>
</comment>
<keyword evidence="1" id="KW-1133">Transmembrane helix</keyword>
<feature type="transmembrane region" description="Helical" evidence="1">
    <location>
        <begin position="12"/>
        <end position="34"/>
    </location>
</feature>
<reference evidence="2" key="1">
    <citation type="journal article" date="2014" name="Front. Microbiol.">
        <title>High frequency of phylogenetically diverse reductive dehalogenase-homologous genes in deep subseafloor sedimentary metagenomes.</title>
        <authorList>
            <person name="Kawai M."/>
            <person name="Futagami T."/>
            <person name="Toyoda A."/>
            <person name="Takaki Y."/>
            <person name="Nishi S."/>
            <person name="Hori S."/>
            <person name="Arai W."/>
            <person name="Tsubouchi T."/>
            <person name="Morono Y."/>
            <person name="Uchiyama I."/>
            <person name="Ito T."/>
            <person name="Fujiyama A."/>
            <person name="Inagaki F."/>
            <person name="Takami H."/>
        </authorList>
    </citation>
    <scope>NUCLEOTIDE SEQUENCE</scope>
    <source>
        <strain evidence="2">Expedition CK06-06</strain>
    </source>
</reference>
<keyword evidence="1" id="KW-0472">Membrane</keyword>
<feature type="non-terminal residue" evidence="2">
    <location>
        <position position="223"/>
    </location>
</feature>
<accession>X0SYI7</accession>
<gene>
    <name evidence="2" type="ORF">S01H1_12550</name>
</gene>
<organism evidence="2">
    <name type="scientific">marine sediment metagenome</name>
    <dbReference type="NCBI Taxonomy" id="412755"/>
    <lineage>
        <taxon>unclassified sequences</taxon>
        <taxon>metagenomes</taxon>
        <taxon>ecological metagenomes</taxon>
    </lineage>
</organism>
<keyword evidence="1" id="KW-0812">Transmembrane</keyword>
<dbReference type="EMBL" id="BARS01006448">
    <property type="protein sequence ID" value="GAF68880.1"/>
    <property type="molecule type" value="Genomic_DNA"/>
</dbReference>
<proteinExistence type="predicted"/>
<name>X0SYI7_9ZZZZ</name>
<sequence>MKLEVDLNKRFVIVIAVISLIIVGIVGVVAYSAAGTGGDPVNFGHSVNEIDWSQSITKNVSATGFCIGTVCVDDWEDISGGIGVSSRWKNQTETSNIYFDEGNVGIGTTTPSAKLEVVGGPINASGGLIIPDESMPWSKIECVGCINETHIADDFEAKMIGKPVCGEEISISAGQGMVIDVPYNCLNSVCYIFIGGASRVYFQLENGRWWGGGTNGDSTSSQI</sequence>